<evidence type="ECO:0000256" key="7">
    <source>
        <dbReference type="PIRNR" id="PIRNR003107"/>
    </source>
</evidence>
<dbReference type="InterPro" id="IPR028366">
    <property type="entry name" value="PhoU"/>
</dbReference>
<dbReference type="Gene3D" id="1.20.58.220">
    <property type="entry name" value="Phosphate transport system protein phou homolog 2, domain 2"/>
    <property type="match status" value="1"/>
</dbReference>
<keyword evidence="4 7" id="KW-0813">Transport</keyword>
<evidence type="ECO:0000256" key="1">
    <source>
        <dbReference type="ARBA" id="ARBA00004496"/>
    </source>
</evidence>
<evidence type="ECO:0000259" key="8">
    <source>
        <dbReference type="Pfam" id="PF01895"/>
    </source>
</evidence>
<evidence type="ECO:0000313" key="9">
    <source>
        <dbReference type="EMBL" id="GFG62095.1"/>
    </source>
</evidence>
<dbReference type="EMBL" id="BLKT01000003">
    <property type="protein sequence ID" value="GFG62095.1"/>
    <property type="molecule type" value="Genomic_DNA"/>
</dbReference>
<gene>
    <name evidence="9" type="ORF">MMUR_62310</name>
</gene>
<organism evidence="9 10">
    <name type="scientific">Mycolicibacterium murale</name>
    <dbReference type="NCBI Taxonomy" id="182220"/>
    <lineage>
        <taxon>Bacteria</taxon>
        <taxon>Bacillati</taxon>
        <taxon>Actinomycetota</taxon>
        <taxon>Actinomycetes</taxon>
        <taxon>Mycobacteriales</taxon>
        <taxon>Mycobacteriaceae</taxon>
        <taxon>Mycolicibacterium</taxon>
    </lineage>
</organism>
<dbReference type="PANTHER" id="PTHR42930">
    <property type="entry name" value="PHOSPHATE-SPECIFIC TRANSPORT SYSTEM ACCESSORY PROTEIN PHOU"/>
    <property type="match status" value="1"/>
</dbReference>
<dbReference type="SUPFAM" id="SSF109755">
    <property type="entry name" value="PhoU-like"/>
    <property type="match status" value="1"/>
</dbReference>
<sequence length="222" mass="24620">MRTAYQEQLASLAAQLGEMCRLAGVAMERATQSLLQADLVLAEQVISDHDQISTLSAQAEERAFHILALQAPVAGDLRAIVGSIQIVADIDRMGALALHVAKIARRRHPQHALPEEVNGYFAEMGRVAVELGHSAQEVLRTGDPEKAARIREEDDAMDDLHKHLFTVLMDREWRHGVAAAVDVTLLGRFYERFADHAVEIARRVIFQTTGELPVDNDLYSTH</sequence>
<comment type="caution">
    <text evidence="9">The sequence shown here is derived from an EMBL/GenBank/DDBJ whole genome shotgun (WGS) entry which is preliminary data.</text>
</comment>
<reference evidence="9 10" key="1">
    <citation type="journal article" date="2019" name="Emerg. Microbes Infect.">
        <title>Comprehensive subspecies identification of 175 nontuberculous mycobacteria species based on 7547 genomic profiles.</title>
        <authorList>
            <person name="Matsumoto Y."/>
            <person name="Kinjo T."/>
            <person name="Motooka D."/>
            <person name="Nabeya D."/>
            <person name="Jung N."/>
            <person name="Uechi K."/>
            <person name="Horii T."/>
            <person name="Iida T."/>
            <person name="Fujita J."/>
            <person name="Nakamura S."/>
        </authorList>
    </citation>
    <scope>NUCLEOTIDE SEQUENCE [LARGE SCALE GENOMIC DNA]</scope>
    <source>
        <strain evidence="9 10">JCM 13392</strain>
    </source>
</reference>
<dbReference type="NCBIfam" id="TIGR02135">
    <property type="entry name" value="phoU_full"/>
    <property type="match status" value="1"/>
</dbReference>
<proteinExistence type="inferred from homology"/>
<evidence type="ECO:0000256" key="4">
    <source>
        <dbReference type="ARBA" id="ARBA00022448"/>
    </source>
</evidence>
<evidence type="ECO:0000256" key="2">
    <source>
        <dbReference type="ARBA" id="ARBA00008107"/>
    </source>
</evidence>
<keyword evidence="6 7" id="KW-0592">Phosphate transport</keyword>
<evidence type="ECO:0000256" key="6">
    <source>
        <dbReference type="ARBA" id="ARBA00022592"/>
    </source>
</evidence>
<accession>A0A7I9WWL4</accession>
<dbReference type="FunFam" id="1.20.58.220:FF:000004">
    <property type="entry name" value="Phosphate-specific transport system accessory protein PhoU"/>
    <property type="match status" value="1"/>
</dbReference>
<dbReference type="GO" id="GO:0030643">
    <property type="term" value="P:intracellular phosphate ion homeostasis"/>
    <property type="evidence" value="ECO:0007669"/>
    <property type="project" value="InterPro"/>
</dbReference>
<name>A0A7I9WWL4_9MYCO</name>
<dbReference type="Proteomes" id="UP000465241">
    <property type="component" value="Unassembled WGS sequence"/>
</dbReference>
<feature type="domain" description="PhoU" evidence="8">
    <location>
        <begin position="17"/>
        <end position="103"/>
    </location>
</feature>
<comment type="similarity">
    <text evidence="2 7">Belongs to the PhoU family.</text>
</comment>
<dbReference type="GO" id="GO:0005737">
    <property type="term" value="C:cytoplasm"/>
    <property type="evidence" value="ECO:0007669"/>
    <property type="project" value="UniProtKB-SubCell"/>
</dbReference>
<feature type="domain" description="PhoU" evidence="8">
    <location>
        <begin position="122"/>
        <end position="204"/>
    </location>
</feature>
<dbReference type="Pfam" id="PF01895">
    <property type="entry name" value="PhoU"/>
    <property type="match status" value="2"/>
</dbReference>
<keyword evidence="10" id="KW-1185">Reference proteome</keyword>
<dbReference type="GO" id="GO:0006817">
    <property type="term" value="P:phosphate ion transport"/>
    <property type="evidence" value="ECO:0007669"/>
    <property type="project" value="UniProtKB-KW"/>
</dbReference>
<dbReference type="InterPro" id="IPR038078">
    <property type="entry name" value="PhoU-like_sf"/>
</dbReference>
<comment type="subunit">
    <text evidence="3 7">Homodimer.</text>
</comment>
<dbReference type="RefSeq" id="WP_163908121.1">
    <property type="nucleotide sequence ID" value="NZ_BAAAMC010000051.1"/>
</dbReference>
<protein>
    <recommendedName>
        <fullName evidence="7">Phosphate-specific transport system accessory protein PhoU</fullName>
    </recommendedName>
</protein>
<dbReference type="GO" id="GO:0045936">
    <property type="term" value="P:negative regulation of phosphate metabolic process"/>
    <property type="evidence" value="ECO:0007669"/>
    <property type="project" value="InterPro"/>
</dbReference>
<evidence type="ECO:0000256" key="3">
    <source>
        <dbReference type="ARBA" id="ARBA00011738"/>
    </source>
</evidence>
<comment type="subcellular location">
    <subcellularLocation>
        <location evidence="1 7">Cytoplasm</location>
    </subcellularLocation>
</comment>
<dbReference type="InterPro" id="IPR026022">
    <property type="entry name" value="PhoU_dom"/>
</dbReference>
<evidence type="ECO:0000256" key="5">
    <source>
        <dbReference type="ARBA" id="ARBA00022490"/>
    </source>
</evidence>
<keyword evidence="5 7" id="KW-0963">Cytoplasm</keyword>
<dbReference type="PANTHER" id="PTHR42930:SF3">
    <property type="entry name" value="PHOSPHATE-SPECIFIC TRANSPORT SYSTEM ACCESSORY PROTEIN PHOU"/>
    <property type="match status" value="1"/>
</dbReference>
<evidence type="ECO:0000313" key="10">
    <source>
        <dbReference type="Proteomes" id="UP000465241"/>
    </source>
</evidence>
<comment type="function">
    <text evidence="7">Plays a role in the regulation of phosphate uptake.</text>
</comment>
<dbReference type="AlphaFoldDB" id="A0A7I9WWL4"/>
<dbReference type="PIRSF" id="PIRSF003107">
    <property type="entry name" value="PhoU"/>
    <property type="match status" value="1"/>
</dbReference>